<proteinExistence type="predicted"/>
<dbReference type="Proteomes" id="UP000593765">
    <property type="component" value="Chromosome"/>
</dbReference>
<dbReference type="CDD" id="cd13133">
    <property type="entry name" value="MATE_like_7"/>
    <property type="match status" value="1"/>
</dbReference>
<evidence type="ECO:0000256" key="9">
    <source>
        <dbReference type="ARBA" id="ARBA00031636"/>
    </source>
</evidence>
<evidence type="ECO:0000256" key="1">
    <source>
        <dbReference type="ARBA" id="ARBA00004651"/>
    </source>
</evidence>
<dbReference type="EMBL" id="CP063458">
    <property type="protein sequence ID" value="QOV88929.1"/>
    <property type="molecule type" value="Genomic_DNA"/>
</dbReference>
<accession>A0A7M2WU01</accession>
<feature type="transmembrane region" description="Helical" evidence="10">
    <location>
        <begin position="137"/>
        <end position="155"/>
    </location>
</feature>
<keyword evidence="2" id="KW-0813">Transport</keyword>
<keyword evidence="4" id="KW-1003">Cell membrane</keyword>
<feature type="transmembrane region" description="Helical" evidence="10">
    <location>
        <begin position="322"/>
        <end position="344"/>
    </location>
</feature>
<dbReference type="Pfam" id="PF01554">
    <property type="entry name" value="MatE"/>
    <property type="match status" value="2"/>
</dbReference>
<evidence type="ECO:0000256" key="10">
    <source>
        <dbReference type="SAM" id="Phobius"/>
    </source>
</evidence>
<dbReference type="GO" id="GO:0006811">
    <property type="term" value="P:monoatomic ion transport"/>
    <property type="evidence" value="ECO:0007669"/>
    <property type="project" value="UniProtKB-KW"/>
</dbReference>
<comment type="subcellular location">
    <subcellularLocation>
        <location evidence="1">Cell membrane</location>
        <topology evidence="1">Multi-pass membrane protein</topology>
    </subcellularLocation>
</comment>
<dbReference type="InterPro" id="IPR048279">
    <property type="entry name" value="MdtK-like"/>
</dbReference>
<feature type="transmembrane region" description="Helical" evidence="10">
    <location>
        <begin position="392"/>
        <end position="414"/>
    </location>
</feature>
<feature type="transmembrane region" description="Helical" evidence="10">
    <location>
        <begin position="60"/>
        <end position="84"/>
    </location>
</feature>
<reference evidence="11 12" key="1">
    <citation type="submission" date="2020-10" db="EMBL/GenBank/DDBJ databases">
        <title>Wide distribution of Phycisphaera-like planctomycetes from WD2101 soil group in peatlands and genome analysis of the first cultivated representative.</title>
        <authorList>
            <person name="Dedysh S.N."/>
            <person name="Beletsky A.V."/>
            <person name="Ivanova A."/>
            <person name="Kulichevskaya I.S."/>
            <person name="Suzina N.E."/>
            <person name="Philippov D.A."/>
            <person name="Rakitin A.L."/>
            <person name="Mardanov A.V."/>
            <person name="Ravin N.V."/>
        </authorList>
    </citation>
    <scope>NUCLEOTIDE SEQUENCE [LARGE SCALE GENOMIC DNA]</scope>
    <source>
        <strain evidence="11 12">M1803</strain>
    </source>
</reference>
<keyword evidence="6 10" id="KW-1133">Transmembrane helix</keyword>
<feature type="transmembrane region" description="Helical" evidence="10">
    <location>
        <begin position="96"/>
        <end position="117"/>
    </location>
</feature>
<keyword evidence="7" id="KW-0406">Ion transport</keyword>
<keyword evidence="12" id="KW-1185">Reference proteome</keyword>
<gene>
    <name evidence="11" type="ORF">IPV69_22295</name>
</gene>
<feature type="transmembrane region" description="Helical" evidence="10">
    <location>
        <begin position="356"/>
        <end position="380"/>
    </location>
</feature>
<feature type="transmembrane region" description="Helical" evidence="10">
    <location>
        <begin position="167"/>
        <end position="191"/>
    </location>
</feature>
<evidence type="ECO:0000256" key="4">
    <source>
        <dbReference type="ARBA" id="ARBA00022475"/>
    </source>
</evidence>
<keyword evidence="8 10" id="KW-0472">Membrane</keyword>
<evidence type="ECO:0000313" key="12">
    <source>
        <dbReference type="Proteomes" id="UP000593765"/>
    </source>
</evidence>
<feature type="transmembrane region" description="Helical" evidence="10">
    <location>
        <begin position="290"/>
        <end position="310"/>
    </location>
</feature>
<evidence type="ECO:0000313" key="11">
    <source>
        <dbReference type="EMBL" id="QOV88929.1"/>
    </source>
</evidence>
<dbReference type="RefSeq" id="WP_206291937.1">
    <property type="nucleotide sequence ID" value="NZ_CP063458.1"/>
</dbReference>
<feature type="transmembrane region" description="Helical" evidence="10">
    <location>
        <begin position="244"/>
        <end position="270"/>
    </location>
</feature>
<keyword evidence="5 10" id="KW-0812">Transmembrane</keyword>
<dbReference type="InterPro" id="IPR002528">
    <property type="entry name" value="MATE_fam"/>
</dbReference>
<protein>
    <recommendedName>
        <fullName evidence="9">Multidrug-efflux transporter</fullName>
    </recommendedName>
</protein>
<dbReference type="GO" id="GO:0015297">
    <property type="term" value="F:antiporter activity"/>
    <property type="evidence" value="ECO:0007669"/>
    <property type="project" value="UniProtKB-KW"/>
</dbReference>
<dbReference type="PIRSF" id="PIRSF006603">
    <property type="entry name" value="DinF"/>
    <property type="match status" value="1"/>
</dbReference>
<keyword evidence="3" id="KW-0050">Antiport</keyword>
<dbReference type="GO" id="GO:0005886">
    <property type="term" value="C:plasma membrane"/>
    <property type="evidence" value="ECO:0007669"/>
    <property type="project" value="UniProtKB-SubCell"/>
</dbReference>
<dbReference type="InterPro" id="IPR050222">
    <property type="entry name" value="MATE_MdtK"/>
</dbReference>
<evidence type="ECO:0000256" key="3">
    <source>
        <dbReference type="ARBA" id="ARBA00022449"/>
    </source>
</evidence>
<name>A0A7M2WU01_9BACT</name>
<dbReference type="NCBIfam" id="TIGR00797">
    <property type="entry name" value="matE"/>
    <property type="match status" value="1"/>
</dbReference>
<dbReference type="PANTHER" id="PTHR43298:SF2">
    <property type="entry name" value="FMN_FAD EXPORTER YEEO-RELATED"/>
    <property type="match status" value="1"/>
</dbReference>
<dbReference type="AlphaFoldDB" id="A0A7M2WU01"/>
<feature type="transmembrane region" description="Helical" evidence="10">
    <location>
        <begin position="203"/>
        <end position="223"/>
    </location>
</feature>
<sequence>MHAPTLEQPAEISRSPLGELLFIALPTIAQMASYTVAQFIDTYMLSHVGDLEATAAGQAGLSSFTVISFGFGVMMLVNALVSQAAGRKDLADCGRYMWQGVWTGVLIGLLALPISFLGKPLFTAMGHPPELVRMETLFFQTTVAFAGFKLCGMALEQFMLAIQRPRMVLLAAVSGVCCMIPFNYAFIYGMWGAPRLGILGAAWGLNLAVVVEGGIIAAIIFLSPIARQYNGFDWRPRWSKMRTLLVTGVPSGFQVVMEVAAWSLFTVWVFGLFPAAYMAANTYTFRYMSVSFMPAFGLSSAVTALVGRYIGMGRPDIAAARATLGFKVAAVYMVICGIGFVVFGRALMDVFSDDPTVISAGATLLMLAGVYQFFDAMYLIYNGGLRGAGDTFVPAITVGTLCWTIVVGGGYLMAKYVPQMGVVGPWLAASTYGVIVGLFLMLRFHRGKWRTIKLEDKDPSDKVRGLEVVPT</sequence>
<dbReference type="GO" id="GO:0042910">
    <property type="term" value="F:xenobiotic transmembrane transporter activity"/>
    <property type="evidence" value="ECO:0007669"/>
    <property type="project" value="InterPro"/>
</dbReference>
<evidence type="ECO:0000256" key="7">
    <source>
        <dbReference type="ARBA" id="ARBA00023065"/>
    </source>
</evidence>
<dbReference type="PANTHER" id="PTHR43298">
    <property type="entry name" value="MULTIDRUG RESISTANCE PROTEIN NORM-RELATED"/>
    <property type="match status" value="1"/>
</dbReference>
<feature type="transmembrane region" description="Helical" evidence="10">
    <location>
        <begin position="20"/>
        <end position="40"/>
    </location>
</feature>
<evidence type="ECO:0000256" key="6">
    <source>
        <dbReference type="ARBA" id="ARBA00022989"/>
    </source>
</evidence>
<evidence type="ECO:0000256" key="8">
    <source>
        <dbReference type="ARBA" id="ARBA00023136"/>
    </source>
</evidence>
<organism evidence="11 12">
    <name type="scientific">Humisphaera borealis</name>
    <dbReference type="NCBI Taxonomy" id="2807512"/>
    <lineage>
        <taxon>Bacteria</taxon>
        <taxon>Pseudomonadati</taxon>
        <taxon>Planctomycetota</taxon>
        <taxon>Phycisphaerae</taxon>
        <taxon>Tepidisphaerales</taxon>
        <taxon>Tepidisphaeraceae</taxon>
        <taxon>Humisphaera</taxon>
    </lineage>
</organism>
<feature type="transmembrane region" description="Helical" evidence="10">
    <location>
        <begin position="426"/>
        <end position="444"/>
    </location>
</feature>
<evidence type="ECO:0000256" key="2">
    <source>
        <dbReference type="ARBA" id="ARBA00022448"/>
    </source>
</evidence>
<evidence type="ECO:0000256" key="5">
    <source>
        <dbReference type="ARBA" id="ARBA00022692"/>
    </source>
</evidence>
<dbReference type="KEGG" id="hbs:IPV69_22295"/>